<evidence type="ECO:0000313" key="2">
    <source>
        <dbReference type="Proteomes" id="UP001187471"/>
    </source>
</evidence>
<accession>A0AA88SCQ7</accession>
<keyword evidence="2" id="KW-1185">Reference proteome</keyword>
<protein>
    <submittedName>
        <fullName evidence="1">Uncharacterized protein</fullName>
    </submittedName>
</protein>
<name>A0AA88SCQ7_9ASTE</name>
<reference evidence="1" key="1">
    <citation type="submission" date="2022-12" db="EMBL/GenBank/DDBJ databases">
        <title>Draft genome assemblies for two species of Escallonia (Escalloniales).</title>
        <authorList>
            <person name="Chanderbali A."/>
            <person name="Dervinis C."/>
            <person name="Anghel I."/>
            <person name="Soltis D."/>
            <person name="Soltis P."/>
            <person name="Zapata F."/>
        </authorList>
    </citation>
    <scope>NUCLEOTIDE SEQUENCE</scope>
    <source>
        <strain evidence="1">UCBG92.1500</strain>
        <tissue evidence="1">Leaf</tissue>
    </source>
</reference>
<dbReference type="Proteomes" id="UP001187471">
    <property type="component" value="Unassembled WGS sequence"/>
</dbReference>
<dbReference type="AlphaFoldDB" id="A0AA88SCQ7"/>
<evidence type="ECO:0000313" key="1">
    <source>
        <dbReference type="EMBL" id="KAK2986830.1"/>
    </source>
</evidence>
<organism evidence="1 2">
    <name type="scientific">Escallonia rubra</name>
    <dbReference type="NCBI Taxonomy" id="112253"/>
    <lineage>
        <taxon>Eukaryota</taxon>
        <taxon>Viridiplantae</taxon>
        <taxon>Streptophyta</taxon>
        <taxon>Embryophyta</taxon>
        <taxon>Tracheophyta</taxon>
        <taxon>Spermatophyta</taxon>
        <taxon>Magnoliopsida</taxon>
        <taxon>eudicotyledons</taxon>
        <taxon>Gunneridae</taxon>
        <taxon>Pentapetalae</taxon>
        <taxon>asterids</taxon>
        <taxon>campanulids</taxon>
        <taxon>Escalloniales</taxon>
        <taxon>Escalloniaceae</taxon>
        <taxon>Escallonia</taxon>
    </lineage>
</organism>
<dbReference type="EMBL" id="JAVXUO010001034">
    <property type="protein sequence ID" value="KAK2986830.1"/>
    <property type="molecule type" value="Genomic_DNA"/>
</dbReference>
<gene>
    <name evidence="1" type="ORF">RJ640_011055</name>
</gene>
<comment type="caution">
    <text evidence="1">The sequence shown here is derived from an EMBL/GenBank/DDBJ whole genome shotgun (WGS) entry which is preliminary data.</text>
</comment>
<sequence length="281" mass="31366">MNPPMAAAKELNTTYQVSLPGYPPPSSPPPLLAMAPTATMAETRIIEEQGDSKGMQGNWKNYYGSMRGQDCKITFCSINHVSSSHLQIHHLPRPEINRRRPEALRLRPPYALLSLHSKGRPLYPPIIELITLLKRGLSQTLSHYPYVFAFNWLISALAFNGHYRDGQQGSPTVPFRSRWPERRTRTLRTWQLSKSLGIISKAQWVKTSAWVKWVNDLSEWSAGNVVAFNGSHQNNLSGPDRQGALGVDQAWVAQVVESTFAENLSSGLEPHCLAELDTVAG</sequence>
<proteinExistence type="predicted"/>